<dbReference type="InterPro" id="IPR000653">
    <property type="entry name" value="DegT/StrS_aminotransferase"/>
</dbReference>
<proteinExistence type="predicted"/>
<evidence type="ECO:0000256" key="1">
    <source>
        <dbReference type="ARBA" id="ARBA00022898"/>
    </source>
</evidence>
<sequence>MHTFGHPADLESLLTISLQWQIMLIEDAAESLGSLYKTRHTGTFGQYGVFSFNGNKIITTGGGGMVLCADPTAGQRLKHLTTTAKLPHSFEFEHNEYGFNYRMPNLNAALGCAQMEQLEVFIANKRATAGLYAEYFAASDFKFVTEPQYARSNYWLNAVICPSETAKQQLLAESSSESIMLRPAWKPMHTLNMYHNCIKQPLPVTELIANRLVNLPSSMRILAV</sequence>
<keyword evidence="2" id="KW-0808">Transferase</keyword>
<dbReference type="InterPro" id="IPR015421">
    <property type="entry name" value="PyrdxlP-dep_Trfase_major"/>
</dbReference>
<dbReference type="GO" id="GO:0030170">
    <property type="term" value="F:pyridoxal phosphate binding"/>
    <property type="evidence" value="ECO:0007669"/>
    <property type="project" value="TreeGrafter"/>
</dbReference>
<keyword evidence="2" id="KW-0032">Aminotransferase</keyword>
<dbReference type="GO" id="GO:0000271">
    <property type="term" value="P:polysaccharide biosynthetic process"/>
    <property type="evidence" value="ECO:0007669"/>
    <property type="project" value="TreeGrafter"/>
</dbReference>
<organism evidence="2">
    <name type="scientific">Rheinheimera sp. BAL341</name>
    <dbReference type="NCBI Taxonomy" id="1708203"/>
    <lineage>
        <taxon>Bacteria</taxon>
        <taxon>Pseudomonadati</taxon>
        <taxon>Pseudomonadota</taxon>
        <taxon>Gammaproteobacteria</taxon>
        <taxon>Chromatiales</taxon>
        <taxon>Chromatiaceae</taxon>
        <taxon>Rheinheimera</taxon>
    </lineage>
</organism>
<dbReference type="EMBL" id="CAAJGR010000034">
    <property type="protein sequence ID" value="VHO06642.1"/>
    <property type="molecule type" value="Genomic_DNA"/>
</dbReference>
<dbReference type="InterPro" id="IPR015424">
    <property type="entry name" value="PyrdxlP-dep_Trfase"/>
</dbReference>
<dbReference type="SUPFAM" id="SSF53383">
    <property type="entry name" value="PLP-dependent transferases"/>
    <property type="match status" value="1"/>
</dbReference>
<accession>A0A486XXV4</accession>
<dbReference type="PANTHER" id="PTHR30244">
    <property type="entry name" value="TRANSAMINASE"/>
    <property type="match status" value="1"/>
</dbReference>
<dbReference type="Gene3D" id="3.40.640.10">
    <property type="entry name" value="Type I PLP-dependent aspartate aminotransferase-like (Major domain)"/>
    <property type="match status" value="1"/>
</dbReference>
<dbReference type="AlphaFoldDB" id="A0A486XXV4"/>
<reference evidence="2" key="1">
    <citation type="submission" date="2019-04" db="EMBL/GenBank/DDBJ databases">
        <authorList>
            <person name="Brambilla D."/>
        </authorList>
    </citation>
    <scope>NUCLEOTIDE SEQUENCE</scope>
    <source>
        <strain evidence="2">BAL1</strain>
    </source>
</reference>
<keyword evidence="1" id="KW-0663">Pyridoxal phosphate</keyword>
<name>A0A486XXV4_9GAMM</name>
<dbReference type="Pfam" id="PF01041">
    <property type="entry name" value="DegT_DnrJ_EryC1"/>
    <property type="match status" value="1"/>
</dbReference>
<dbReference type="PANTHER" id="PTHR30244:SF30">
    <property type="entry name" value="BLR5990 PROTEIN"/>
    <property type="match status" value="1"/>
</dbReference>
<evidence type="ECO:0000313" key="2">
    <source>
        <dbReference type="EMBL" id="VHO06642.1"/>
    </source>
</evidence>
<dbReference type="GO" id="GO:0008483">
    <property type="term" value="F:transaminase activity"/>
    <property type="evidence" value="ECO:0007669"/>
    <property type="project" value="UniProtKB-KW"/>
</dbReference>
<protein>
    <submittedName>
        <fullName evidence="2">Bacillosamine/Legionaminic acid biosynthesis aminotransferase PglE 4-keto-6-deoxy-N-Acetyl-D-hexosaminyl-(Lipid carrier) aminotransferase</fullName>
    </submittedName>
</protein>
<gene>
    <name evidence="2" type="ORF">BAL341_3654</name>
</gene>